<dbReference type="InterPro" id="IPR036188">
    <property type="entry name" value="FAD/NAD-bd_sf"/>
</dbReference>
<dbReference type="PANTHER" id="PTHR13847:SF185">
    <property type="entry name" value="FAD DEPENDENT OXIDOREDUCTASE SUPERFAMILY (AFU_ORTHOLOGUE AFUA_3G02360)"/>
    <property type="match status" value="1"/>
</dbReference>
<dbReference type="Proteomes" id="UP000191500">
    <property type="component" value="Unassembled WGS sequence"/>
</dbReference>
<feature type="domain" description="FAD dependent oxidoreductase" evidence="2">
    <location>
        <begin position="4"/>
        <end position="415"/>
    </location>
</feature>
<keyword evidence="4" id="KW-1185">Reference proteome</keyword>
<name>A0A1V6V632_9EURO</name>
<dbReference type="Gene3D" id="3.50.50.60">
    <property type="entry name" value="FAD/NAD(P)-binding domain"/>
    <property type="match status" value="3"/>
</dbReference>
<feature type="region of interest" description="Disordered" evidence="1">
    <location>
        <begin position="97"/>
        <end position="126"/>
    </location>
</feature>
<dbReference type="STRING" id="36646.A0A1V6V632"/>
<dbReference type="PANTHER" id="PTHR13847">
    <property type="entry name" value="SARCOSINE DEHYDROGENASE-RELATED"/>
    <property type="match status" value="1"/>
</dbReference>
<comment type="caution">
    <text evidence="3">The sequence shown here is derived from an EMBL/GenBank/DDBJ whole genome shotgun (WGS) entry which is preliminary data.</text>
</comment>
<evidence type="ECO:0000259" key="2">
    <source>
        <dbReference type="Pfam" id="PF01266"/>
    </source>
</evidence>
<protein>
    <recommendedName>
        <fullName evidence="2">FAD dependent oxidoreductase domain-containing protein</fullName>
    </recommendedName>
</protein>
<gene>
    <name evidence="3" type="ORF">PENCOP_c001G00200</name>
</gene>
<evidence type="ECO:0000313" key="3">
    <source>
        <dbReference type="EMBL" id="OQE46121.1"/>
    </source>
</evidence>
<organism evidence="3 4">
    <name type="scientific">Penicillium coprophilum</name>
    <dbReference type="NCBI Taxonomy" id="36646"/>
    <lineage>
        <taxon>Eukaryota</taxon>
        <taxon>Fungi</taxon>
        <taxon>Dikarya</taxon>
        <taxon>Ascomycota</taxon>
        <taxon>Pezizomycotina</taxon>
        <taxon>Eurotiomycetes</taxon>
        <taxon>Eurotiomycetidae</taxon>
        <taxon>Eurotiales</taxon>
        <taxon>Aspergillaceae</taxon>
        <taxon>Penicillium</taxon>
    </lineage>
</organism>
<sequence>MSTVILGGGIIGASIGYYLSANRPEGEIHIVEQSPELFTAASGYAAGFLARDWFEPSVAPLGAMSFDLHHELAAEQGGDKKWGFMKGTAFNLDTVAQRKRGGPRGDDWLRTGTSRAETAAGSEDTTPVEFPEWLTMQKEGILEKISQGETVAQADPLRLSQFLIDGAISRGAKLHNPAQATEIVKDGNGTITGVKIVSLDSKKESIIPCTNLVLSMGPWTPQVLRDLFPSSQVSFDISPLAGYSLVVRSPRYTMEHETNVYRGSSHAVFTTHPPSCGFSPEIFLREGGEIYIAGLNNPAMKLPSCSADTKQLFDPSEMQKLKDVAVRLMGGLPNDANEATDEVANTDDLEIIREGLCFRPVGNTGNLGVPTIGRVGDYSLGGVKANPNGGVFIAAGHGAWGISLSLGTGKVVSEMIKKQKPSVDVSGLAVQDKIPSPKL</sequence>
<evidence type="ECO:0000256" key="1">
    <source>
        <dbReference type="SAM" id="MobiDB-lite"/>
    </source>
</evidence>
<accession>A0A1V6V632</accession>
<evidence type="ECO:0000313" key="4">
    <source>
        <dbReference type="Proteomes" id="UP000191500"/>
    </source>
</evidence>
<dbReference type="SUPFAM" id="SSF51905">
    <property type="entry name" value="FAD/NAD(P)-binding domain"/>
    <property type="match status" value="1"/>
</dbReference>
<reference evidence="4" key="1">
    <citation type="journal article" date="2017" name="Nat. Microbiol.">
        <title>Global analysis of biosynthetic gene clusters reveals vast potential of secondary metabolite production in Penicillium species.</title>
        <authorList>
            <person name="Nielsen J.C."/>
            <person name="Grijseels S."/>
            <person name="Prigent S."/>
            <person name="Ji B."/>
            <person name="Dainat J."/>
            <person name="Nielsen K.F."/>
            <person name="Frisvad J.C."/>
            <person name="Workman M."/>
            <person name="Nielsen J."/>
        </authorList>
    </citation>
    <scope>NUCLEOTIDE SEQUENCE [LARGE SCALE GENOMIC DNA]</scope>
    <source>
        <strain evidence="4">IBT 31321</strain>
    </source>
</reference>
<proteinExistence type="predicted"/>
<dbReference type="AlphaFoldDB" id="A0A1V6V632"/>
<dbReference type="GO" id="GO:0005770">
    <property type="term" value="C:late endosome"/>
    <property type="evidence" value="ECO:0007669"/>
    <property type="project" value="TreeGrafter"/>
</dbReference>
<dbReference type="GO" id="GO:0005829">
    <property type="term" value="C:cytosol"/>
    <property type="evidence" value="ECO:0007669"/>
    <property type="project" value="GOC"/>
</dbReference>
<dbReference type="Pfam" id="PF01266">
    <property type="entry name" value="DAO"/>
    <property type="match status" value="1"/>
</dbReference>
<dbReference type="InterPro" id="IPR006076">
    <property type="entry name" value="FAD-dep_OxRdtase"/>
</dbReference>
<dbReference type="GO" id="GO:0042147">
    <property type="term" value="P:retrograde transport, endosome to Golgi"/>
    <property type="evidence" value="ECO:0007669"/>
    <property type="project" value="TreeGrafter"/>
</dbReference>
<dbReference type="EMBL" id="MDDG01000001">
    <property type="protein sequence ID" value="OQE46121.1"/>
    <property type="molecule type" value="Genomic_DNA"/>
</dbReference>